<dbReference type="Proteomes" id="UP001595455">
    <property type="component" value="Unassembled WGS sequence"/>
</dbReference>
<reference evidence="5" key="3">
    <citation type="journal article" date="2019" name="Int. J. Syst. Evol. Microbiol.">
        <title>The Global Catalogue of Microorganisms (GCM) 10K type strain sequencing project: providing services to taxonomists for standard genome sequencing and annotation.</title>
        <authorList>
            <consortium name="The Broad Institute Genomics Platform"/>
            <consortium name="The Broad Institute Genome Sequencing Center for Infectious Disease"/>
            <person name="Wu L."/>
            <person name="Ma J."/>
        </authorList>
    </citation>
    <scope>NUCLEOTIDE SEQUENCE [LARGE SCALE GENOMIC DNA]</scope>
    <source>
        <strain evidence="5">KCTC 62575</strain>
    </source>
</reference>
<dbReference type="PROSITE" id="PS51257">
    <property type="entry name" value="PROKAR_LIPOPROTEIN"/>
    <property type="match status" value="1"/>
</dbReference>
<comment type="caution">
    <text evidence="3">The sequence shown here is derived from an EMBL/GenBank/DDBJ whole genome shotgun (WGS) entry which is preliminary data.</text>
</comment>
<evidence type="ECO:0000313" key="4">
    <source>
        <dbReference type="Proteomes" id="UP000240957"/>
    </source>
</evidence>
<gene>
    <name evidence="2" type="ORF">ACFODO_04210</name>
    <name evidence="3" type="ORF">C9E89_010625</name>
</gene>
<dbReference type="EMBL" id="PYIX02000015">
    <property type="protein sequence ID" value="RFC83629.1"/>
    <property type="molecule type" value="Genomic_DNA"/>
</dbReference>
<accession>A0A371YQ85</accession>
<evidence type="ECO:0008006" key="6">
    <source>
        <dbReference type="Google" id="ProtNLM"/>
    </source>
</evidence>
<reference evidence="2" key="1">
    <citation type="journal article" date="2014" name="Int. J. Syst. Evol. Microbiol.">
        <title>Complete genome of a new Firmicutes species belonging to the dominant human colonic microbiota ('Ruminococcus bicirculans') reveals two chromosomes and a selective capacity to utilize plant glucans.</title>
        <authorList>
            <consortium name="NISC Comparative Sequencing Program"/>
            <person name="Wegmann U."/>
            <person name="Louis P."/>
            <person name="Goesmann A."/>
            <person name="Henrissat B."/>
            <person name="Duncan S.H."/>
            <person name="Flint H.J."/>
        </authorList>
    </citation>
    <scope>NUCLEOTIDE SEQUENCE</scope>
    <source>
        <strain evidence="2">KCTC 62575</strain>
    </source>
</reference>
<protein>
    <recommendedName>
        <fullName evidence="6">Lipoprotein</fullName>
    </recommendedName>
</protein>
<evidence type="ECO:0000313" key="5">
    <source>
        <dbReference type="Proteomes" id="UP001595455"/>
    </source>
</evidence>
<proteinExistence type="predicted"/>
<reference evidence="2" key="4">
    <citation type="submission" date="2024-09" db="EMBL/GenBank/DDBJ databases">
        <authorList>
            <person name="Sun Q."/>
            <person name="Mori K."/>
        </authorList>
    </citation>
    <scope>NUCLEOTIDE SEQUENCE</scope>
    <source>
        <strain evidence="2">KCTC 62575</strain>
    </source>
</reference>
<keyword evidence="5" id="KW-1185">Reference proteome</keyword>
<dbReference type="EMBL" id="JBHRSF010000007">
    <property type="protein sequence ID" value="MFC2994486.1"/>
    <property type="molecule type" value="Genomic_DNA"/>
</dbReference>
<feature type="chain" id="PRO_5016697668" description="Lipoprotein" evidence="1">
    <location>
        <begin position="24"/>
        <end position="254"/>
    </location>
</feature>
<feature type="signal peptide" evidence="1">
    <location>
        <begin position="1"/>
        <end position="23"/>
    </location>
</feature>
<dbReference type="RefSeq" id="WP_107008272.1">
    <property type="nucleotide sequence ID" value="NZ_JBHRSF010000007.1"/>
</dbReference>
<sequence length="254" mass="27595">MKKIKILLYIIFCIFLAACAKKAEENSPQSSNHAEATSADAAATAANNDVAMDEKLGTKWGDDINSSVTEVDYERKSNTPIAETQVQYADKQYEGKAIQGISVAGGKVSFTIIDDRGDPIPLYRVGKNYYLAGREGQSYQLHYENNTSKTFEIVTSVDGVDVINGREASRSNSGYVLHAHDTLTIEGFRKSADAVASFTFSKPEESYAANSDHGSIYNAGVIGTVVYELKVPEDEAKAINKYAPPPNAFPADKN</sequence>
<keyword evidence="1" id="KW-0732">Signal</keyword>
<organism evidence="3 4">
    <name type="scientific">Acinetobacter sichuanensis</name>
    <dbReference type="NCBI Taxonomy" id="2136183"/>
    <lineage>
        <taxon>Bacteria</taxon>
        <taxon>Pseudomonadati</taxon>
        <taxon>Pseudomonadota</taxon>
        <taxon>Gammaproteobacteria</taxon>
        <taxon>Moraxellales</taxon>
        <taxon>Moraxellaceae</taxon>
        <taxon>Acinetobacter</taxon>
    </lineage>
</organism>
<reference evidence="3 4" key="2">
    <citation type="submission" date="2018-08" db="EMBL/GenBank/DDBJ databases">
        <title>The draft genome of Acinetobacter sichuanensis strain WCHAc060041.</title>
        <authorList>
            <person name="Qin J."/>
            <person name="Feng Y."/>
            <person name="Zong Z."/>
        </authorList>
    </citation>
    <scope>NUCLEOTIDE SEQUENCE [LARGE SCALE GENOMIC DNA]</scope>
    <source>
        <strain evidence="3 4">WCHAc060041</strain>
    </source>
</reference>
<dbReference type="OrthoDB" id="5393649at2"/>
<evidence type="ECO:0000313" key="2">
    <source>
        <dbReference type="EMBL" id="MFC2994486.1"/>
    </source>
</evidence>
<name>A0A371YQ85_9GAMM</name>
<dbReference type="Proteomes" id="UP000240957">
    <property type="component" value="Unassembled WGS sequence"/>
</dbReference>
<dbReference type="AlphaFoldDB" id="A0A371YQ85"/>
<evidence type="ECO:0000313" key="3">
    <source>
        <dbReference type="EMBL" id="RFC83629.1"/>
    </source>
</evidence>
<evidence type="ECO:0000256" key="1">
    <source>
        <dbReference type="SAM" id="SignalP"/>
    </source>
</evidence>